<name>A0A418X8B1_9PSED</name>
<dbReference type="RefSeq" id="WP_119956530.1">
    <property type="nucleotide sequence ID" value="NZ_QYUR01000008.1"/>
</dbReference>
<dbReference type="Pfam" id="PF11391">
    <property type="entry name" value="DUF2798"/>
    <property type="match status" value="1"/>
</dbReference>
<protein>
    <submittedName>
        <fullName evidence="2">DUF2798 domain-containing protein</fullName>
    </submittedName>
</protein>
<evidence type="ECO:0000313" key="2">
    <source>
        <dbReference type="EMBL" id="RJG08729.1"/>
    </source>
</evidence>
<keyword evidence="1" id="KW-0472">Membrane</keyword>
<proteinExistence type="predicted"/>
<gene>
    <name evidence="2" type="ORF">D3879_22910</name>
</gene>
<dbReference type="AlphaFoldDB" id="A0A418X8B1"/>
<keyword evidence="1" id="KW-1133">Transmembrane helix</keyword>
<organism evidence="2 3">
    <name type="scientific">Pseudomonas cavernicola</name>
    <dbReference type="NCBI Taxonomy" id="2320866"/>
    <lineage>
        <taxon>Bacteria</taxon>
        <taxon>Pseudomonadati</taxon>
        <taxon>Pseudomonadota</taxon>
        <taxon>Gammaproteobacteria</taxon>
        <taxon>Pseudomonadales</taxon>
        <taxon>Pseudomonadaceae</taxon>
        <taxon>Pseudomonas</taxon>
    </lineage>
</organism>
<accession>A0A418X8B1</accession>
<evidence type="ECO:0000256" key="1">
    <source>
        <dbReference type="SAM" id="Phobius"/>
    </source>
</evidence>
<feature type="transmembrane region" description="Helical" evidence="1">
    <location>
        <begin position="46"/>
        <end position="65"/>
    </location>
</feature>
<evidence type="ECO:0000313" key="3">
    <source>
        <dbReference type="Proteomes" id="UP000284021"/>
    </source>
</evidence>
<sequence>MRKISYRYRQHTAAVIQSAITCAVATAIASPMHLPIAPLLSYWVDSWLLSWLTMVPVVLLATPWIRRMTSIFVQDDLP</sequence>
<comment type="caution">
    <text evidence="2">The sequence shown here is derived from an EMBL/GenBank/DDBJ whole genome shotgun (WGS) entry which is preliminary data.</text>
</comment>
<feature type="transmembrane region" description="Helical" evidence="1">
    <location>
        <begin position="12"/>
        <end position="34"/>
    </location>
</feature>
<dbReference type="Proteomes" id="UP000284021">
    <property type="component" value="Unassembled WGS sequence"/>
</dbReference>
<reference evidence="2 3" key="1">
    <citation type="submission" date="2018-09" db="EMBL/GenBank/DDBJ databases">
        <authorList>
            <person name="Zhu H."/>
        </authorList>
    </citation>
    <scope>NUCLEOTIDE SEQUENCE [LARGE SCALE GENOMIC DNA]</scope>
    <source>
        <strain evidence="2 3">K1S02-6</strain>
    </source>
</reference>
<dbReference type="InterPro" id="IPR021529">
    <property type="entry name" value="DUF2798"/>
</dbReference>
<keyword evidence="3" id="KW-1185">Reference proteome</keyword>
<dbReference type="OrthoDB" id="6898653at2"/>
<dbReference type="EMBL" id="QYUR01000008">
    <property type="protein sequence ID" value="RJG08729.1"/>
    <property type="molecule type" value="Genomic_DNA"/>
</dbReference>
<keyword evidence="1" id="KW-0812">Transmembrane</keyword>